<accession>A0ABS5IGI5</accession>
<evidence type="ECO:0000256" key="1">
    <source>
        <dbReference type="ARBA" id="ARBA00012344"/>
    </source>
</evidence>
<evidence type="ECO:0000313" key="4">
    <source>
        <dbReference type="Proteomes" id="UP000680714"/>
    </source>
</evidence>
<dbReference type="Gene3D" id="3.10.490.10">
    <property type="entry name" value="Gamma-glutamyl cyclotransferase-like"/>
    <property type="match status" value="1"/>
</dbReference>
<name>A0ABS5IGI5_9PROT</name>
<dbReference type="RefSeq" id="WP_211551360.1">
    <property type="nucleotide sequence ID" value="NZ_JAGTUF010000025.1"/>
</dbReference>
<proteinExistence type="predicted"/>
<dbReference type="EMBL" id="JAGTUF010000025">
    <property type="protein sequence ID" value="MBR9973537.1"/>
    <property type="molecule type" value="Genomic_DNA"/>
</dbReference>
<dbReference type="EC" id="4.3.2.7" evidence="1"/>
<dbReference type="PANTHER" id="PTHR12192:SF2">
    <property type="entry name" value="GLUTATHIONE-SPECIFIC GAMMA-GLUTAMYLCYCLOTRANSFERASE 2"/>
    <property type="match status" value="1"/>
</dbReference>
<dbReference type="Proteomes" id="UP000680714">
    <property type="component" value="Unassembled WGS sequence"/>
</dbReference>
<evidence type="ECO:0000256" key="2">
    <source>
        <dbReference type="ARBA" id="ARBA00023239"/>
    </source>
</evidence>
<keyword evidence="2" id="KW-0456">Lyase</keyword>
<gene>
    <name evidence="3" type="ORF">KEC16_17555</name>
</gene>
<dbReference type="InterPro" id="IPR036568">
    <property type="entry name" value="GGCT-like_sf"/>
</dbReference>
<dbReference type="InterPro" id="IPR013024">
    <property type="entry name" value="GGCT-like"/>
</dbReference>
<dbReference type="Pfam" id="PF04752">
    <property type="entry name" value="ChaC"/>
    <property type="match status" value="1"/>
</dbReference>
<dbReference type="SUPFAM" id="SSF110857">
    <property type="entry name" value="Gamma-glutamyl cyclotransferase-like"/>
    <property type="match status" value="1"/>
</dbReference>
<organism evidence="3 4">
    <name type="scientific">Magnetospirillum sulfuroxidans</name>
    <dbReference type="NCBI Taxonomy" id="611300"/>
    <lineage>
        <taxon>Bacteria</taxon>
        <taxon>Pseudomonadati</taxon>
        <taxon>Pseudomonadota</taxon>
        <taxon>Alphaproteobacteria</taxon>
        <taxon>Rhodospirillales</taxon>
        <taxon>Rhodospirillaceae</taxon>
        <taxon>Magnetospirillum</taxon>
    </lineage>
</organism>
<keyword evidence="4" id="KW-1185">Reference proteome</keyword>
<sequence length="189" mass="21114">MTTSDLDHDLWVFGYGSLMWRPGFDFVEARPALLKGWNRSFCLYSLHYRGTPDHPGLVLGLDRGGSCRGVAFRVAAAKAQITVEYLNERELVGYAYVAKTLKISLDDGSRVPAYCFVADRRHRHYAGNLELEQAASIIMNAQGCAGLNRDYLINTVRRLETDGYLDKSLHTLLTEVERQTGLIDQGAGI</sequence>
<comment type="caution">
    <text evidence="3">The sequence shown here is derived from an EMBL/GenBank/DDBJ whole genome shotgun (WGS) entry which is preliminary data.</text>
</comment>
<dbReference type="PANTHER" id="PTHR12192">
    <property type="entry name" value="CATION TRANSPORT PROTEIN CHAC-RELATED"/>
    <property type="match status" value="1"/>
</dbReference>
<protein>
    <recommendedName>
        <fullName evidence="1">glutathione-specific gamma-glutamylcyclotransferase</fullName>
        <ecNumber evidence="1">4.3.2.7</ecNumber>
    </recommendedName>
</protein>
<dbReference type="CDD" id="cd06661">
    <property type="entry name" value="GGCT_like"/>
    <property type="match status" value="1"/>
</dbReference>
<reference evidence="3 4" key="1">
    <citation type="submission" date="2021-04" db="EMBL/GenBank/DDBJ databases">
        <title>Magnetospirillum sulfuroxidans sp. nov., a facultative chemolithoautotrophic sulfur-oxidizing alphaproteobacterium isolated from freshwater sediment and proposals for Paramagetospirillum gen. nov., and Magnetospirillaceae fam. nov.</title>
        <authorList>
            <person name="Koziaeva V."/>
            <person name="Geelhoed J.S."/>
            <person name="Sorokin D.Y."/>
            <person name="Grouzdev D.S."/>
        </authorList>
    </citation>
    <scope>NUCLEOTIDE SEQUENCE [LARGE SCALE GENOMIC DNA]</scope>
    <source>
        <strain evidence="3 4">J10</strain>
    </source>
</reference>
<dbReference type="InterPro" id="IPR006840">
    <property type="entry name" value="ChaC"/>
</dbReference>
<evidence type="ECO:0000313" key="3">
    <source>
        <dbReference type="EMBL" id="MBR9973537.1"/>
    </source>
</evidence>